<dbReference type="SUPFAM" id="SSF51735">
    <property type="entry name" value="NAD(P)-binding Rossmann-fold domains"/>
    <property type="match status" value="1"/>
</dbReference>
<dbReference type="PRINTS" id="PR00081">
    <property type="entry name" value="GDHRDH"/>
</dbReference>
<protein>
    <submittedName>
        <fullName evidence="3">NADP-dependent 3-hydroxy acid dehydrogenase YdfG</fullName>
    </submittedName>
</protein>
<dbReference type="InterPro" id="IPR002347">
    <property type="entry name" value="SDR_fam"/>
</dbReference>
<dbReference type="FunFam" id="3.40.50.720:FF:000047">
    <property type="entry name" value="NADP-dependent L-serine/L-allo-threonine dehydrogenase"/>
    <property type="match status" value="1"/>
</dbReference>
<proteinExistence type="inferred from homology"/>
<dbReference type="Proteomes" id="UP000317573">
    <property type="component" value="Unassembled WGS sequence"/>
</dbReference>
<sequence>MTHSTNLVPSSDRRRAVVTGASSGIGADTARHLVRCGWSVLAVARRQDRLDALAAEIGCDVLAADITSDHDVARIVAAAGPVHALVNNAGGARGTESIDTADLDKWAWMYEVNVLGTVRLTKALIPALRESGRGTIVVVSSLAAETAYAGGGGYCAAKSAERVVAETLRLELNGEPIRVVEISPGLVHTEEFSLRRLGGDQAAADAVYAGVPDPLTGDDVAECIAWTLERPHHVNIDRLVVKPLAQAAIHKLHRTT</sequence>
<evidence type="ECO:0000256" key="1">
    <source>
        <dbReference type="ARBA" id="ARBA00006484"/>
    </source>
</evidence>
<dbReference type="Pfam" id="PF00106">
    <property type="entry name" value="adh_short"/>
    <property type="match status" value="1"/>
</dbReference>
<comment type="similarity">
    <text evidence="1">Belongs to the short-chain dehydrogenases/reductases (SDR) family.</text>
</comment>
<keyword evidence="2" id="KW-0560">Oxidoreductase</keyword>
<evidence type="ECO:0000256" key="2">
    <source>
        <dbReference type="ARBA" id="ARBA00023002"/>
    </source>
</evidence>
<dbReference type="Gene3D" id="3.40.50.720">
    <property type="entry name" value="NAD(P)-binding Rossmann-like Domain"/>
    <property type="match status" value="1"/>
</dbReference>
<organism evidence="3 4">
    <name type="scientific">Rhodococcus rhodochrous J45</name>
    <dbReference type="NCBI Taxonomy" id="935266"/>
    <lineage>
        <taxon>Bacteria</taxon>
        <taxon>Bacillati</taxon>
        <taxon>Actinomycetota</taxon>
        <taxon>Actinomycetes</taxon>
        <taxon>Mycobacteriales</taxon>
        <taxon>Nocardiaceae</taxon>
        <taxon>Rhodococcus</taxon>
    </lineage>
</organism>
<dbReference type="GO" id="GO:0016616">
    <property type="term" value="F:oxidoreductase activity, acting on the CH-OH group of donors, NAD or NADP as acceptor"/>
    <property type="evidence" value="ECO:0007669"/>
    <property type="project" value="UniProtKB-ARBA"/>
</dbReference>
<dbReference type="EMBL" id="VLJT01000046">
    <property type="protein sequence ID" value="TWH10084.1"/>
    <property type="molecule type" value="Genomic_DNA"/>
</dbReference>
<dbReference type="RefSeq" id="WP_085470923.1">
    <property type="nucleotide sequence ID" value="NZ_VLJT01000046.1"/>
</dbReference>
<dbReference type="AlphaFoldDB" id="A0A562DKJ7"/>
<reference evidence="3 4" key="1">
    <citation type="submission" date="2019-07" db="EMBL/GenBank/DDBJ databases">
        <title>Genome sequencing of lignin-degrading bacterial isolates.</title>
        <authorList>
            <person name="Gladden J."/>
        </authorList>
    </citation>
    <scope>NUCLEOTIDE SEQUENCE [LARGE SCALE GENOMIC DNA]</scope>
    <source>
        <strain evidence="3 4">J45</strain>
    </source>
</reference>
<dbReference type="InterPro" id="IPR036291">
    <property type="entry name" value="NAD(P)-bd_dom_sf"/>
</dbReference>
<dbReference type="PANTHER" id="PTHR42901">
    <property type="entry name" value="ALCOHOL DEHYDROGENASE"/>
    <property type="match status" value="1"/>
</dbReference>
<comment type="caution">
    <text evidence="3">The sequence shown here is derived from an EMBL/GenBank/DDBJ whole genome shotgun (WGS) entry which is preliminary data.</text>
</comment>
<dbReference type="PANTHER" id="PTHR42901:SF1">
    <property type="entry name" value="ALCOHOL DEHYDROGENASE"/>
    <property type="match status" value="1"/>
</dbReference>
<accession>A0A562DKJ7</accession>
<evidence type="ECO:0000313" key="4">
    <source>
        <dbReference type="Proteomes" id="UP000317573"/>
    </source>
</evidence>
<evidence type="ECO:0000313" key="3">
    <source>
        <dbReference type="EMBL" id="TWH10084.1"/>
    </source>
</evidence>
<gene>
    <name evidence="3" type="ORF">L618_004600000030</name>
</gene>
<name>A0A562DKJ7_RHORH</name>
<dbReference type="GeneID" id="83624485"/>